<dbReference type="EMBL" id="JBICBT010000454">
    <property type="protein sequence ID" value="KAL3113186.1"/>
    <property type="molecule type" value="Genomic_DNA"/>
</dbReference>
<dbReference type="Proteomes" id="UP001620626">
    <property type="component" value="Unassembled WGS sequence"/>
</dbReference>
<evidence type="ECO:0000313" key="3">
    <source>
        <dbReference type="EMBL" id="KAL3114468.1"/>
    </source>
</evidence>
<sequence length="106" mass="11929">MEVSEEKRQTHQIWRGRGEERTQRDGRQRRGQHTPQQQDDQQQQQKEGISVQFFIHPLPSPNSSVRPSAPRPFVLRPPFPGGSSSKSNTFCAVCCCWSGGGVLVAL</sequence>
<feature type="region of interest" description="Disordered" evidence="1">
    <location>
        <begin position="1"/>
        <end position="69"/>
    </location>
</feature>
<gene>
    <name evidence="2" type="ORF">niasHT_013422</name>
    <name evidence="3" type="ORF">niasHT_019972</name>
</gene>
<dbReference type="EMBL" id="JBICBT010000415">
    <property type="protein sequence ID" value="KAL3114468.1"/>
    <property type="molecule type" value="Genomic_DNA"/>
</dbReference>
<reference evidence="3 4" key="1">
    <citation type="submission" date="2024-10" db="EMBL/GenBank/DDBJ databases">
        <authorList>
            <person name="Kim D."/>
        </authorList>
    </citation>
    <scope>NUCLEOTIDE SEQUENCE [LARGE SCALE GENOMIC DNA]</scope>
    <source>
        <strain evidence="3">BH-2024</strain>
    </source>
</reference>
<name>A0ABD2LGW6_9BILA</name>
<evidence type="ECO:0000313" key="4">
    <source>
        <dbReference type="Proteomes" id="UP001620626"/>
    </source>
</evidence>
<dbReference type="AlphaFoldDB" id="A0ABD2LGW6"/>
<feature type="compositionally biased region" description="Low complexity" evidence="1">
    <location>
        <begin position="36"/>
        <end position="45"/>
    </location>
</feature>
<evidence type="ECO:0000256" key="1">
    <source>
        <dbReference type="SAM" id="MobiDB-lite"/>
    </source>
</evidence>
<organism evidence="3 4">
    <name type="scientific">Heterodera trifolii</name>
    <dbReference type="NCBI Taxonomy" id="157864"/>
    <lineage>
        <taxon>Eukaryota</taxon>
        <taxon>Metazoa</taxon>
        <taxon>Ecdysozoa</taxon>
        <taxon>Nematoda</taxon>
        <taxon>Chromadorea</taxon>
        <taxon>Rhabditida</taxon>
        <taxon>Tylenchina</taxon>
        <taxon>Tylenchomorpha</taxon>
        <taxon>Tylenchoidea</taxon>
        <taxon>Heteroderidae</taxon>
        <taxon>Heteroderinae</taxon>
        <taxon>Heterodera</taxon>
    </lineage>
</organism>
<comment type="caution">
    <text evidence="3">The sequence shown here is derived from an EMBL/GenBank/DDBJ whole genome shotgun (WGS) entry which is preliminary data.</text>
</comment>
<proteinExistence type="predicted"/>
<feature type="compositionally biased region" description="Basic and acidic residues" evidence="1">
    <location>
        <begin position="16"/>
        <end position="28"/>
    </location>
</feature>
<keyword evidence="4" id="KW-1185">Reference proteome</keyword>
<protein>
    <submittedName>
        <fullName evidence="3">Uncharacterized protein</fullName>
    </submittedName>
</protein>
<evidence type="ECO:0000313" key="2">
    <source>
        <dbReference type="EMBL" id="KAL3113186.1"/>
    </source>
</evidence>
<accession>A0ABD2LGW6</accession>